<dbReference type="InterPro" id="IPR036875">
    <property type="entry name" value="Znf_CCHC_sf"/>
</dbReference>
<dbReference type="PANTHER" id="PTHR33223">
    <property type="entry name" value="CCHC-TYPE DOMAIN-CONTAINING PROTEIN"/>
    <property type="match status" value="1"/>
</dbReference>
<dbReference type="SMART" id="SM00343">
    <property type="entry name" value="ZnF_C2HC"/>
    <property type="match status" value="2"/>
</dbReference>
<proteinExistence type="predicted"/>
<evidence type="ECO:0000313" key="5">
    <source>
        <dbReference type="Proteomes" id="UP001162164"/>
    </source>
</evidence>
<sequence>MAAGSDGFNNHLEFNYENKILVSGDHEDTEAIVLRVFENKLAGRIGDIIHQQTSRALDQLTATRTFAGSTSREVTDESLLHVLEGERSASGGSTVARRTGNGGELRMGSDQGSHTQGSDMVEPFDPEDKFVDLDRWLSVIDRLGEIHGWSEYEKLHFMQIKLRGSARDWFSRLDDFSCSWNEWKAKLRQAFPPQIDYAESLEKLVARHKLPSETMTKYFHAKLALCLQCGIMDEKAVSCIIRGLPEALRANAYALAERQTAPQRRDAARCYNCQKLGHFSSECKKPRAERCRVCHQTGHMQADCTKRRRTDSGGGSRERRRRLATYPDEKGVNQKIYNKYDEPYRIANVLPNDRYEINCLQGAKGYKRFKASALRRYQSGACVGGVTSSDESSDDNVAVWASGYDGST</sequence>
<dbReference type="PANTHER" id="PTHR33223:SF6">
    <property type="entry name" value="CCHC-TYPE DOMAIN-CONTAINING PROTEIN"/>
    <property type="match status" value="1"/>
</dbReference>
<organism evidence="4 5">
    <name type="scientific">Molorchus minor</name>
    <dbReference type="NCBI Taxonomy" id="1323400"/>
    <lineage>
        <taxon>Eukaryota</taxon>
        <taxon>Metazoa</taxon>
        <taxon>Ecdysozoa</taxon>
        <taxon>Arthropoda</taxon>
        <taxon>Hexapoda</taxon>
        <taxon>Insecta</taxon>
        <taxon>Pterygota</taxon>
        <taxon>Neoptera</taxon>
        <taxon>Endopterygota</taxon>
        <taxon>Coleoptera</taxon>
        <taxon>Polyphaga</taxon>
        <taxon>Cucujiformia</taxon>
        <taxon>Chrysomeloidea</taxon>
        <taxon>Cerambycidae</taxon>
        <taxon>Lamiinae</taxon>
        <taxon>Monochamini</taxon>
        <taxon>Molorchus</taxon>
    </lineage>
</organism>
<dbReference type="EMBL" id="JAPWTJ010000013">
    <property type="protein sequence ID" value="KAJ8985502.1"/>
    <property type="molecule type" value="Genomic_DNA"/>
</dbReference>
<feature type="region of interest" description="Disordered" evidence="2">
    <location>
        <begin position="87"/>
        <end position="121"/>
    </location>
</feature>
<keyword evidence="5" id="KW-1185">Reference proteome</keyword>
<evidence type="ECO:0000256" key="1">
    <source>
        <dbReference type="PROSITE-ProRule" id="PRU00047"/>
    </source>
</evidence>
<name>A0ABQ9K669_9CUCU</name>
<evidence type="ECO:0000259" key="3">
    <source>
        <dbReference type="PROSITE" id="PS50158"/>
    </source>
</evidence>
<dbReference type="Gene3D" id="4.10.60.10">
    <property type="entry name" value="Zinc finger, CCHC-type"/>
    <property type="match status" value="1"/>
</dbReference>
<dbReference type="Proteomes" id="UP001162164">
    <property type="component" value="Unassembled WGS sequence"/>
</dbReference>
<reference evidence="4" key="1">
    <citation type="journal article" date="2023" name="Insect Mol. Biol.">
        <title>Genome sequencing provides insights into the evolution of gene families encoding plant cell wall-degrading enzymes in longhorned beetles.</title>
        <authorList>
            <person name="Shin N.R."/>
            <person name="Okamura Y."/>
            <person name="Kirsch R."/>
            <person name="Pauchet Y."/>
        </authorList>
    </citation>
    <scope>NUCLEOTIDE SEQUENCE</scope>
    <source>
        <strain evidence="4">MMC_N1</strain>
    </source>
</reference>
<evidence type="ECO:0000313" key="4">
    <source>
        <dbReference type="EMBL" id="KAJ8985502.1"/>
    </source>
</evidence>
<feature type="domain" description="CCHC-type" evidence="3">
    <location>
        <begin position="269"/>
        <end position="285"/>
    </location>
</feature>
<dbReference type="InterPro" id="IPR001878">
    <property type="entry name" value="Znf_CCHC"/>
</dbReference>
<dbReference type="SUPFAM" id="SSF57756">
    <property type="entry name" value="Retrovirus zinc finger-like domains"/>
    <property type="match status" value="1"/>
</dbReference>
<keyword evidence="1" id="KW-0863">Zinc-finger</keyword>
<evidence type="ECO:0000256" key="2">
    <source>
        <dbReference type="SAM" id="MobiDB-lite"/>
    </source>
</evidence>
<keyword evidence="1" id="KW-0862">Zinc</keyword>
<dbReference type="InterPro" id="IPR005162">
    <property type="entry name" value="Retrotrans_gag_dom"/>
</dbReference>
<dbReference type="Pfam" id="PF03732">
    <property type="entry name" value="Retrotrans_gag"/>
    <property type="match status" value="1"/>
</dbReference>
<gene>
    <name evidence="4" type="ORF">NQ317_015044</name>
</gene>
<keyword evidence="1" id="KW-0479">Metal-binding</keyword>
<dbReference type="PROSITE" id="PS50158">
    <property type="entry name" value="ZF_CCHC"/>
    <property type="match status" value="1"/>
</dbReference>
<protein>
    <recommendedName>
        <fullName evidence="3">CCHC-type domain-containing protein</fullName>
    </recommendedName>
</protein>
<comment type="caution">
    <text evidence="4">The sequence shown here is derived from an EMBL/GenBank/DDBJ whole genome shotgun (WGS) entry which is preliminary data.</text>
</comment>
<dbReference type="Pfam" id="PF00098">
    <property type="entry name" value="zf-CCHC"/>
    <property type="match status" value="1"/>
</dbReference>
<accession>A0ABQ9K669</accession>